<reference evidence="10 11" key="1">
    <citation type="journal article" date="2015" name="Genome Announc.">
        <title>Draft Genome Sequence of Filamentous Marine Cyanobacterium Lyngbya confervoides Strain BDU141951.</title>
        <authorList>
            <person name="Chandrababunaidu M.M."/>
            <person name="Sen D."/>
            <person name="Tripathy S."/>
        </authorList>
    </citation>
    <scope>NUCLEOTIDE SEQUENCE [LARGE SCALE GENOMIC DNA]</scope>
    <source>
        <strain evidence="10 11">BDU141951</strain>
    </source>
</reference>
<feature type="compositionally biased region" description="Polar residues" evidence="8">
    <location>
        <begin position="1"/>
        <end position="19"/>
    </location>
</feature>
<dbReference type="PANTHER" id="PTHR10173:SF57">
    <property type="entry name" value="PEPTIDE-METHIONINE (R)-S-OXIDE REDUCTASE"/>
    <property type="match status" value="1"/>
</dbReference>
<evidence type="ECO:0000256" key="1">
    <source>
        <dbReference type="ARBA" id="ARBA00001947"/>
    </source>
</evidence>
<evidence type="ECO:0000256" key="5">
    <source>
        <dbReference type="ARBA" id="ARBA00022833"/>
    </source>
</evidence>
<evidence type="ECO:0000256" key="8">
    <source>
        <dbReference type="SAM" id="MobiDB-lite"/>
    </source>
</evidence>
<dbReference type="InterPro" id="IPR002579">
    <property type="entry name" value="Met_Sox_Rdtase_MsrB_dom"/>
</dbReference>
<keyword evidence="4" id="KW-0479">Metal-binding</keyword>
<dbReference type="InterPro" id="IPR011057">
    <property type="entry name" value="Mss4-like_sf"/>
</dbReference>
<gene>
    <name evidence="10" type="primary">msrB</name>
    <name evidence="10" type="ORF">QQ91_0005450</name>
</gene>
<name>A0ABD4T1E6_9CYAN</name>
<dbReference type="AlphaFoldDB" id="A0ABD4T1E6"/>
<dbReference type="EC" id="1.8.4.12" evidence="3"/>
<comment type="similarity">
    <text evidence="2">Belongs to the MsrB Met sulfoxide reductase family.</text>
</comment>
<accession>A0ABD4T1E6</accession>
<keyword evidence="11" id="KW-1185">Reference proteome</keyword>
<dbReference type="GO" id="GO:0033743">
    <property type="term" value="F:peptide-methionine (R)-S-oxide reductase activity"/>
    <property type="evidence" value="ECO:0007669"/>
    <property type="project" value="UniProtKB-EC"/>
</dbReference>
<dbReference type="NCBIfam" id="TIGR00357">
    <property type="entry name" value="peptide-methionine (R)-S-oxide reductase MsrB"/>
    <property type="match status" value="1"/>
</dbReference>
<keyword evidence="5" id="KW-0862">Zinc</keyword>
<dbReference type="Proteomes" id="UP000031561">
    <property type="component" value="Unassembled WGS sequence"/>
</dbReference>
<sequence length="141" mass="15347">MASSKSTQSSFPVSKTEAQWQAELSPEQYRVLRKHGTERAGTSPLDKKYDPGTYVCAGCGQPLFTSDTKFNSGTGWPSFYDPIAGSVETSVDRSLFMVRTEVHCSRCGGHLGHVFPDGPKPTGLRYCINGVSLDFDSESEA</sequence>
<keyword evidence="6 10" id="KW-0560">Oxidoreductase</keyword>
<comment type="cofactor">
    <cofactor evidence="1">
        <name>Zn(2+)</name>
        <dbReference type="ChEBI" id="CHEBI:29105"/>
    </cofactor>
</comment>
<evidence type="ECO:0000313" key="11">
    <source>
        <dbReference type="Proteomes" id="UP000031561"/>
    </source>
</evidence>
<dbReference type="FunFam" id="2.170.150.20:FF:000001">
    <property type="entry name" value="Peptide methionine sulfoxide reductase MsrB"/>
    <property type="match status" value="1"/>
</dbReference>
<proteinExistence type="inferred from homology"/>
<evidence type="ECO:0000256" key="6">
    <source>
        <dbReference type="ARBA" id="ARBA00023002"/>
    </source>
</evidence>
<dbReference type="RefSeq" id="WP_166280860.1">
    <property type="nucleotide sequence ID" value="NZ_JTHE03000035.1"/>
</dbReference>
<comment type="caution">
    <text evidence="10">The sequence shown here is derived from an EMBL/GenBank/DDBJ whole genome shotgun (WGS) entry which is preliminary data.</text>
</comment>
<organism evidence="10 11">
    <name type="scientific">Lyngbya confervoides BDU141951</name>
    <dbReference type="NCBI Taxonomy" id="1574623"/>
    <lineage>
        <taxon>Bacteria</taxon>
        <taxon>Bacillati</taxon>
        <taxon>Cyanobacteriota</taxon>
        <taxon>Cyanophyceae</taxon>
        <taxon>Oscillatoriophycideae</taxon>
        <taxon>Oscillatoriales</taxon>
        <taxon>Microcoleaceae</taxon>
        <taxon>Lyngbya</taxon>
    </lineage>
</organism>
<evidence type="ECO:0000259" key="9">
    <source>
        <dbReference type="PROSITE" id="PS51790"/>
    </source>
</evidence>
<protein>
    <recommendedName>
        <fullName evidence="3">peptide-methionine (R)-S-oxide reductase</fullName>
        <ecNumber evidence="3">1.8.4.12</ecNumber>
    </recommendedName>
</protein>
<feature type="region of interest" description="Disordered" evidence="8">
    <location>
        <begin position="1"/>
        <end position="23"/>
    </location>
</feature>
<dbReference type="PROSITE" id="PS51790">
    <property type="entry name" value="MSRB"/>
    <property type="match status" value="1"/>
</dbReference>
<dbReference type="GO" id="GO:0046872">
    <property type="term" value="F:metal ion binding"/>
    <property type="evidence" value="ECO:0007669"/>
    <property type="project" value="UniProtKB-KW"/>
</dbReference>
<evidence type="ECO:0000256" key="3">
    <source>
        <dbReference type="ARBA" id="ARBA00012499"/>
    </source>
</evidence>
<dbReference type="PANTHER" id="PTHR10173">
    <property type="entry name" value="METHIONINE SULFOXIDE REDUCTASE"/>
    <property type="match status" value="1"/>
</dbReference>
<evidence type="ECO:0000256" key="4">
    <source>
        <dbReference type="ARBA" id="ARBA00022723"/>
    </source>
</evidence>
<feature type="domain" description="MsrB" evidence="9">
    <location>
        <begin position="17"/>
        <end position="138"/>
    </location>
</feature>
<dbReference type="Gene3D" id="2.170.150.20">
    <property type="entry name" value="Peptide methionine sulfoxide reductase"/>
    <property type="match status" value="1"/>
</dbReference>
<evidence type="ECO:0000313" key="10">
    <source>
        <dbReference type="EMBL" id="MCM1982273.1"/>
    </source>
</evidence>
<evidence type="ECO:0000256" key="2">
    <source>
        <dbReference type="ARBA" id="ARBA00007174"/>
    </source>
</evidence>
<dbReference type="EMBL" id="JTHE03000035">
    <property type="protein sequence ID" value="MCM1982273.1"/>
    <property type="molecule type" value="Genomic_DNA"/>
</dbReference>
<evidence type="ECO:0000256" key="7">
    <source>
        <dbReference type="ARBA" id="ARBA00048488"/>
    </source>
</evidence>
<dbReference type="SUPFAM" id="SSF51316">
    <property type="entry name" value="Mss4-like"/>
    <property type="match status" value="1"/>
</dbReference>
<dbReference type="InterPro" id="IPR028427">
    <property type="entry name" value="Met_Sox_Rdtase_MsrB"/>
</dbReference>
<dbReference type="GO" id="GO:0006979">
    <property type="term" value="P:response to oxidative stress"/>
    <property type="evidence" value="ECO:0007669"/>
    <property type="project" value="UniProtKB-ARBA"/>
</dbReference>
<dbReference type="Pfam" id="PF01641">
    <property type="entry name" value="SelR"/>
    <property type="match status" value="1"/>
</dbReference>
<comment type="catalytic activity">
    <reaction evidence="7">
        <text>L-methionyl-[protein] + [thioredoxin]-disulfide + H2O = L-methionyl-(R)-S-oxide-[protein] + [thioredoxin]-dithiol</text>
        <dbReference type="Rhea" id="RHEA:24164"/>
        <dbReference type="Rhea" id="RHEA-COMP:10698"/>
        <dbReference type="Rhea" id="RHEA-COMP:10700"/>
        <dbReference type="Rhea" id="RHEA-COMP:12313"/>
        <dbReference type="Rhea" id="RHEA-COMP:12314"/>
        <dbReference type="ChEBI" id="CHEBI:15377"/>
        <dbReference type="ChEBI" id="CHEBI:16044"/>
        <dbReference type="ChEBI" id="CHEBI:29950"/>
        <dbReference type="ChEBI" id="CHEBI:45764"/>
        <dbReference type="ChEBI" id="CHEBI:50058"/>
        <dbReference type="EC" id="1.8.4.12"/>
    </reaction>
</comment>